<protein>
    <submittedName>
        <fullName evidence="1">Uncharacterized protein</fullName>
    </submittedName>
</protein>
<evidence type="ECO:0000313" key="1">
    <source>
        <dbReference type="EMBL" id="GER89084.1"/>
    </source>
</evidence>
<accession>A0A5J4KI06</accession>
<organism evidence="1 2">
    <name type="scientific">Dictyobacter vulcani</name>
    <dbReference type="NCBI Taxonomy" id="2607529"/>
    <lineage>
        <taxon>Bacteria</taxon>
        <taxon>Bacillati</taxon>
        <taxon>Chloroflexota</taxon>
        <taxon>Ktedonobacteria</taxon>
        <taxon>Ktedonobacterales</taxon>
        <taxon>Dictyobacteraceae</taxon>
        <taxon>Dictyobacter</taxon>
    </lineage>
</organism>
<gene>
    <name evidence="1" type="ORF">KDW_32460</name>
</gene>
<dbReference type="EMBL" id="BKZW01000001">
    <property type="protein sequence ID" value="GER89084.1"/>
    <property type="molecule type" value="Genomic_DNA"/>
</dbReference>
<keyword evidence="2" id="KW-1185">Reference proteome</keyword>
<sequence>MNIAVIGPGLPLKPLWNIYLLSKKGKKCYVVPRWVVPLARVRVYIQSKEMVFIGRSNFMETIDIYANVLLLDC</sequence>
<proteinExistence type="predicted"/>
<name>A0A5J4KI06_9CHLR</name>
<evidence type="ECO:0000313" key="2">
    <source>
        <dbReference type="Proteomes" id="UP000326912"/>
    </source>
</evidence>
<comment type="caution">
    <text evidence="1">The sequence shown here is derived from an EMBL/GenBank/DDBJ whole genome shotgun (WGS) entry which is preliminary data.</text>
</comment>
<reference evidence="1 2" key="1">
    <citation type="submission" date="2019-10" db="EMBL/GenBank/DDBJ databases">
        <title>Dictyobacter vulcani sp. nov., within the class Ktedonobacteria, isolated from soil of volcanic Mt. Zao.</title>
        <authorList>
            <person name="Zheng Y."/>
            <person name="Wang C.M."/>
            <person name="Sakai Y."/>
            <person name="Abe K."/>
            <person name="Yokota A."/>
            <person name="Yabe S."/>
        </authorList>
    </citation>
    <scope>NUCLEOTIDE SEQUENCE [LARGE SCALE GENOMIC DNA]</scope>
    <source>
        <strain evidence="1 2">W12</strain>
    </source>
</reference>
<dbReference type="Proteomes" id="UP000326912">
    <property type="component" value="Unassembled WGS sequence"/>
</dbReference>
<dbReference type="AlphaFoldDB" id="A0A5J4KI06"/>